<dbReference type="SUPFAM" id="SSF82199">
    <property type="entry name" value="SET domain"/>
    <property type="match status" value="1"/>
</dbReference>
<dbReference type="eggNOG" id="COG2940">
    <property type="taxonomic scope" value="Bacteria"/>
</dbReference>
<dbReference type="HOGENOM" id="CLU_2035239_0_0_5"/>
<gene>
    <name evidence="2" type="ordered locus">Rvan_0343</name>
</gene>
<accession>E3I7L3</accession>
<dbReference type="KEGG" id="rva:Rvan_0343"/>
<dbReference type="InterPro" id="IPR001214">
    <property type="entry name" value="SET_dom"/>
</dbReference>
<name>E3I7L3_RHOVT</name>
<dbReference type="STRING" id="648757.Rvan_0343"/>
<dbReference type="Proteomes" id="UP000001399">
    <property type="component" value="Chromosome"/>
</dbReference>
<organism evidence="2 3">
    <name type="scientific">Rhodomicrobium vannielii (strain ATCC 17100 / DSM 162 / LMG 4299 / NCIMB 10020 / ATH 3.1.1)</name>
    <dbReference type="NCBI Taxonomy" id="648757"/>
    <lineage>
        <taxon>Bacteria</taxon>
        <taxon>Pseudomonadati</taxon>
        <taxon>Pseudomonadota</taxon>
        <taxon>Alphaproteobacteria</taxon>
        <taxon>Hyphomicrobiales</taxon>
        <taxon>Hyphomicrobiaceae</taxon>
        <taxon>Rhodomicrobium</taxon>
    </lineage>
</organism>
<sequence length="138" mass="15838">MMLVRTYLSNSAIEGVGIYAAEPIKKGDVIWRLEPKFDVFFTEADIEELPTHMQDFIQRYSYPHMQKKGIWVLESDNGRFMNHSEAPNTDFTDAELGYAIRDIAAGEEITCNYHEFDSSFQGWFPTLTKVNGDAHSHP</sequence>
<keyword evidence="3" id="KW-1185">Reference proteome</keyword>
<dbReference type="AlphaFoldDB" id="E3I7L3"/>
<dbReference type="Pfam" id="PF00856">
    <property type="entry name" value="SET"/>
    <property type="match status" value="1"/>
</dbReference>
<feature type="domain" description="SET" evidence="1">
    <location>
        <begin position="4"/>
        <end position="114"/>
    </location>
</feature>
<evidence type="ECO:0000313" key="3">
    <source>
        <dbReference type="Proteomes" id="UP000001399"/>
    </source>
</evidence>
<reference evidence="3" key="1">
    <citation type="journal article" date="2011" name="J. Bacteriol.">
        <title>Genome sequences of eight morphologically diverse alphaproteobacteria.</title>
        <authorList>
            <consortium name="US DOE Joint Genome Institute"/>
            <person name="Brown P.J."/>
            <person name="Kysela D.T."/>
            <person name="Buechlein A."/>
            <person name="Hemmerich C."/>
            <person name="Brun Y.V."/>
        </authorList>
    </citation>
    <scope>NUCLEOTIDE SEQUENCE [LARGE SCALE GENOMIC DNA]</scope>
    <source>
        <strain evidence="3">ATCC 17100 / ATH 3.1.1 / DSM 162 / LMG 4299</strain>
    </source>
</reference>
<dbReference type="RefSeq" id="WP_013418036.1">
    <property type="nucleotide sequence ID" value="NC_014664.1"/>
</dbReference>
<evidence type="ECO:0000313" key="2">
    <source>
        <dbReference type="EMBL" id="ADP69629.1"/>
    </source>
</evidence>
<evidence type="ECO:0000259" key="1">
    <source>
        <dbReference type="PROSITE" id="PS50280"/>
    </source>
</evidence>
<dbReference type="SMART" id="SM00317">
    <property type="entry name" value="SET"/>
    <property type="match status" value="1"/>
</dbReference>
<protein>
    <submittedName>
        <fullName evidence="2">Nuclear protein SET</fullName>
    </submittedName>
</protein>
<dbReference type="Gene3D" id="2.170.270.10">
    <property type="entry name" value="SET domain"/>
    <property type="match status" value="1"/>
</dbReference>
<dbReference type="EMBL" id="CP002292">
    <property type="protein sequence ID" value="ADP69629.1"/>
    <property type="molecule type" value="Genomic_DNA"/>
</dbReference>
<dbReference type="PROSITE" id="PS50280">
    <property type="entry name" value="SET"/>
    <property type="match status" value="1"/>
</dbReference>
<proteinExistence type="predicted"/>
<dbReference type="OrthoDB" id="9804945at2"/>
<dbReference type="InterPro" id="IPR046341">
    <property type="entry name" value="SET_dom_sf"/>
</dbReference>